<dbReference type="AlphaFoldDB" id="A0A4V4H499"/>
<dbReference type="Gene3D" id="3.10.580.10">
    <property type="entry name" value="CBS-domain"/>
    <property type="match status" value="2"/>
</dbReference>
<feature type="region of interest" description="Disordered" evidence="4">
    <location>
        <begin position="1"/>
        <end position="23"/>
    </location>
</feature>
<keyword evidence="2 3" id="KW-0129">CBS domain</keyword>
<evidence type="ECO:0000256" key="2">
    <source>
        <dbReference type="ARBA" id="ARBA00023122"/>
    </source>
</evidence>
<sequence>MDMEERKEEQKKKEAAQGREAEVVEEALQGNKKMRRGACGWLRERKVRDLVRDKRRLVEVPYTATLAHTVNALVANRVSAVPVAAPPGQWIGAGGSMILESDRATGAVRKHYIGMVTMLDLLAHIAEEGDQNHGAGDESSAGPGRDLERRMSVPVSSIIGHSLEGLSLWTLNPATSILDCMETFSKGVHRALIPLESQTNQAIAVELAEASPGYRMLTQMDVISFLREQNQELKGVLSHSVLELGAISEVIFSVSKHTKVMDTIRSMRAAGLSAVPVVEAPTDDQILQDGKGKRLIETFSATDLRGCPVVLLQSWLSLRVTEFKGRLSMRGSNASIAPPMAGDDPSPETTRLITCYPETSLSDVIESAVSNHVHRLWVVDGEGLLQGVVSITDMVRVVRDAVLRAEQELEGVVQHG</sequence>
<feature type="domain" description="CBS" evidence="5">
    <location>
        <begin position="348"/>
        <end position="406"/>
    </location>
</feature>
<dbReference type="SMART" id="SM00116">
    <property type="entry name" value="CBS"/>
    <property type="match status" value="3"/>
</dbReference>
<gene>
    <name evidence="6" type="ORF">C4D60_Mb06t30380</name>
</gene>
<proteinExistence type="predicted"/>
<dbReference type="GO" id="GO:0005634">
    <property type="term" value="C:nucleus"/>
    <property type="evidence" value="ECO:0007669"/>
    <property type="project" value="TreeGrafter"/>
</dbReference>
<accession>A0A4V4H499</accession>
<keyword evidence="1" id="KW-0677">Repeat</keyword>
<evidence type="ECO:0000256" key="1">
    <source>
        <dbReference type="ARBA" id="ARBA00022737"/>
    </source>
</evidence>
<dbReference type="EMBL" id="PYDT01000009">
    <property type="protein sequence ID" value="THU51376.1"/>
    <property type="molecule type" value="Genomic_DNA"/>
</dbReference>
<dbReference type="InterPro" id="IPR050511">
    <property type="entry name" value="AMPK_gamma/SDS23_families"/>
</dbReference>
<evidence type="ECO:0000259" key="5">
    <source>
        <dbReference type="PROSITE" id="PS51371"/>
    </source>
</evidence>
<reference evidence="6 7" key="1">
    <citation type="journal article" date="2019" name="Nat. Plants">
        <title>Genome sequencing of Musa balbisiana reveals subgenome evolution and function divergence in polyploid bananas.</title>
        <authorList>
            <person name="Yao X."/>
        </authorList>
    </citation>
    <scope>NUCLEOTIDE SEQUENCE [LARGE SCALE GENOMIC DNA]</scope>
    <source>
        <strain evidence="7">cv. DH-PKW</strain>
        <tissue evidence="6">Leaves</tissue>
    </source>
</reference>
<evidence type="ECO:0000313" key="7">
    <source>
        <dbReference type="Proteomes" id="UP000317650"/>
    </source>
</evidence>
<protein>
    <recommendedName>
        <fullName evidence="5">CBS domain-containing protein</fullName>
    </recommendedName>
</protein>
<dbReference type="PROSITE" id="PS51371">
    <property type="entry name" value="CBS"/>
    <property type="match status" value="1"/>
</dbReference>
<dbReference type="STRING" id="52838.A0A4V4H499"/>
<dbReference type="SUPFAM" id="SSF54631">
    <property type="entry name" value="CBS-domain pair"/>
    <property type="match status" value="2"/>
</dbReference>
<organism evidence="6 7">
    <name type="scientific">Musa balbisiana</name>
    <name type="common">Banana</name>
    <dbReference type="NCBI Taxonomy" id="52838"/>
    <lineage>
        <taxon>Eukaryota</taxon>
        <taxon>Viridiplantae</taxon>
        <taxon>Streptophyta</taxon>
        <taxon>Embryophyta</taxon>
        <taxon>Tracheophyta</taxon>
        <taxon>Spermatophyta</taxon>
        <taxon>Magnoliopsida</taxon>
        <taxon>Liliopsida</taxon>
        <taxon>Zingiberales</taxon>
        <taxon>Musaceae</taxon>
        <taxon>Musa</taxon>
    </lineage>
</organism>
<keyword evidence="7" id="KW-1185">Reference proteome</keyword>
<dbReference type="InterPro" id="IPR046342">
    <property type="entry name" value="CBS_dom_sf"/>
</dbReference>
<name>A0A4V4H499_MUSBA</name>
<dbReference type="PANTHER" id="PTHR13780:SF101">
    <property type="entry name" value="SNF1-RELATED PROTEIN KINASE REGULATORY SUBUNIT GAMMA-LIKE PV42A"/>
    <property type="match status" value="1"/>
</dbReference>
<evidence type="ECO:0000256" key="4">
    <source>
        <dbReference type="SAM" id="MobiDB-lite"/>
    </source>
</evidence>
<feature type="compositionally biased region" description="Basic and acidic residues" evidence="4">
    <location>
        <begin position="1"/>
        <end position="22"/>
    </location>
</feature>
<dbReference type="Proteomes" id="UP000317650">
    <property type="component" value="Chromosome 6"/>
</dbReference>
<dbReference type="Pfam" id="PF00571">
    <property type="entry name" value="CBS"/>
    <property type="match status" value="1"/>
</dbReference>
<comment type="caution">
    <text evidence="6">The sequence shown here is derived from an EMBL/GenBank/DDBJ whole genome shotgun (WGS) entry which is preliminary data.</text>
</comment>
<evidence type="ECO:0000313" key="6">
    <source>
        <dbReference type="EMBL" id="THU51376.1"/>
    </source>
</evidence>
<dbReference type="CDD" id="cd02205">
    <property type="entry name" value="CBS_pair_SF"/>
    <property type="match status" value="1"/>
</dbReference>
<dbReference type="PANTHER" id="PTHR13780">
    <property type="entry name" value="AMP-ACTIVATED PROTEIN KINASE, GAMMA REGULATORY SUBUNIT"/>
    <property type="match status" value="1"/>
</dbReference>
<dbReference type="InterPro" id="IPR000644">
    <property type="entry name" value="CBS_dom"/>
</dbReference>
<evidence type="ECO:0000256" key="3">
    <source>
        <dbReference type="PROSITE-ProRule" id="PRU00703"/>
    </source>
</evidence>
<dbReference type="GO" id="GO:0005737">
    <property type="term" value="C:cytoplasm"/>
    <property type="evidence" value="ECO:0007669"/>
    <property type="project" value="TreeGrafter"/>
</dbReference>